<organism evidence="2 3">
    <name type="scientific">Claviceps pusilla</name>
    <dbReference type="NCBI Taxonomy" id="123648"/>
    <lineage>
        <taxon>Eukaryota</taxon>
        <taxon>Fungi</taxon>
        <taxon>Dikarya</taxon>
        <taxon>Ascomycota</taxon>
        <taxon>Pezizomycotina</taxon>
        <taxon>Sordariomycetes</taxon>
        <taxon>Hypocreomycetidae</taxon>
        <taxon>Hypocreales</taxon>
        <taxon>Clavicipitaceae</taxon>
        <taxon>Claviceps</taxon>
    </lineage>
</organism>
<comment type="caution">
    <text evidence="2">The sequence shown here is derived from an EMBL/GenBank/DDBJ whole genome shotgun (WGS) entry which is preliminary data.</text>
</comment>
<evidence type="ECO:0000256" key="1">
    <source>
        <dbReference type="SAM" id="MobiDB-lite"/>
    </source>
</evidence>
<gene>
    <name evidence="2" type="ORF">E4U43_006677</name>
</gene>
<proteinExistence type="predicted"/>
<dbReference type="Proteomes" id="UP000748025">
    <property type="component" value="Unassembled WGS sequence"/>
</dbReference>
<evidence type="ECO:0000313" key="2">
    <source>
        <dbReference type="EMBL" id="KAG5980939.1"/>
    </source>
</evidence>
<accession>A0A9P7N3K4</accession>
<protein>
    <submittedName>
        <fullName evidence="2">Uncharacterized protein</fullName>
    </submittedName>
</protein>
<dbReference type="OrthoDB" id="442243at2759"/>
<sequence>MFEKLENPAYEKLSHDAAGLIAQWTRNEWYETSTDEVETAPGQDEAQDADAEK</sequence>
<keyword evidence="3" id="KW-1185">Reference proteome</keyword>
<dbReference type="AlphaFoldDB" id="A0A9P7N3K4"/>
<name>A0A9P7N3K4_9HYPO</name>
<reference evidence="2" key="1">
    <citation type="journal article" date="2020" name="bioRxiv">
        <title>Whole genome comparisons of ergot fungi reveals the divergence and evolution of species within the genus Claviceps are the result of varying mechanisms driving genome evolution and host range expansion.</title>
        <authorList>
            <person name="Wyka S.A."/>
            <person name="Mondo S.J."/>
            <person name="Liu M."/>
            <person name="Dettman J."/>
            <person name="Nalam V."/>
            <person name="Broders K.D."/>
        </authorList>
    </citation>
    <scope>NUCLEOTIDE SEQUENCE</scope>
    <source>
        <strain evidence="2">CCC 602</strain>
    </source>
</reference>
<feature type="region of interest" description="Disordered" evidence="1">
    <location>
        <begin position="32"/>
        <end position="53"/>
    </location>
</feature>
<dbReference type="EMBL" id="SRPW01004684">
    <property type="protein sequence ID" value="KAG5980939.1"/>
    <property type="molecule type" value="Genomic_DNA"/>
</dbReference>
<evidence type="ECO:0000313" key="3">
    <source>
        <dbReference type="Proteomes" id="UP000748025"/>
    </source>
</evidence>